<sequence length="345" mass="39979">MRKQFGGKITKKEEEKFQKISNWDGEKFQNLEPTSMDFSFQALPKFLYKQFCEKEGREPDAKIPVLPFDLAKFLEPSPKAKFIWYGHAALLIRINGKTILIDPMLGPDASPIAPFSTKRFSDGTLDLIDQFPEIDLLLMTHDHYDHLDLKSMMLLKPKVKQLFVGMGVGRHLKKWGYDENLIKEFSWWESEDFQDLKITYTPTRHFSGRGISDRAKSLWGGWVIKSPDENLWFSGDGGYGKHFKEIGEKLGPFDFAWMECGQYNENWKLIHMFPEESVQAGIDGKAKQIMPFHWGGFALAQHHWTEPVEKIVSAAEKESISYIVPKLGELVSLDQNFANSYWWRE</sequence>
<dbReference type="InterPro" id="IPR024884">
    <property type="entry name" value="NAPE-PLD"/>
</dbReference>
<keyword evidence="3" id="KW-1185">Reference proteome</keyword>
<dbReference type="PIRSF" id="PIRSF038896">
    <property type="entry name" value="NAPE-PLD"/>
    <property type="match status" value="1"/>
</dbReference>
<organism evidence="2 3">
    <name type="scientific">Algoriphagus pacificus</name>
    <dbReference type="NCBI Taxonomy" id="2811234"/>
    <lineage>
        <taxon>Bacteria</taxon>
        <taxon>Pseudomonadati</taxon>
        <taxon>Bacteroidota</taxon>
        <taxon>Cytophagia</taxon>
        <taxon>Cytophagales</taxon>
        <taxon>Cyclobacteriaceae</taxon>
        <taxon>Algoriphagus</taxon>
    </lineage>
</organism>
<dbReference type="Gene3D" id="3.60.15.10">
    <property type="entry name" value="Ribonuclease Z/Hydroxyacylglutathione hydrolase-like"/>
    <property type="match status" value="1"/>
</dbReference>
<evidence type="ECO:0000313" key="2">
    <source>
        <dbReference type="EMBL" id="MBN7816761.1"/>
    </source>
</evidence>
<dbReference type="SUPFAM" id="SSF56281">
    <property type="entry name" value="Metallo-hydrolase/oxidoreductase"/>
    <property type="match status" value="1"/>
</dbReference>
<proteinExistence type="predicted"/>
<gene>
    <name evidence="2" type="ORF">J0A69_15035</name>
</gene>
<dbReference type="PANTHER" id="PTHR15032:SF4">
    <property type="entry name" value="N-ACYL-PHOSPHATIDYLETHANOLAMINE-HYDROLYZING PHOSPHOLIPASE D"/>
    <property type="match status" value="1"/>
</dbReference>
<dbReference type="EMBL" id="JAFKCU010000003">
    <property type="protein sequence ID" value="MBN7816761.1"/>
    <property type="molecule type" value="Genomic_DNA"/>
</dbReference>
<evidence type="ECO:0000259" key="1">
    <source>
        <dbReference type="Pfam" id="PF12706"/>
    </source>
</evidence>
<name>A0ABS3CJU9_9BACT</name>
<dbReference type="Pfam" id="PF12706">
    <property type="entry name" value="Lactamase_B_2"/>
    <property type="match status" value="1"/>
</dbReference>
<dbReference type="RefSeq" id="WP_206587427.1">
    <property type="nucleotide sequence ID" value="NZ_JAFKCU010000003.1"/>
</dbReference>
<feature type="domain" description="Metallo-beta-lactamase" evidence="1">
    <location>
        <begin position="98"/>
        <end position="294"/>
    </location>
</feature>
<evidence type="ECO:0000313" key="3">
    <source>
        <dbReference type="Proteomes" id="UP000664480"/>
    </source>
</evidence>
<dbReference type="InterPro" id="IPR001279">
    <property type="entry name" value="Metallo-B-lactamas"/>
</dbReference>
<dbReference type="PANTHER" id="PTHR15032">
    <property type="entry name" value="N-ACYL-PHOSPHATIDYLETHANOLAMINE-HYDROLYZING PHOSPHOLIPASE D"/>
    <property type="match status" value="1"/>
</dbReference>
<protein>
    <submittedName>
        <fullName evidence="2">MBL fold metallo-hydrolase</fullName>
    </submittedName>
</protein>
<dbReference type="Proteomes" id="UP000664480">
    <property type="component" value="Unassembled WGS sequence"/>
</dbReference>
<reference evidence="2 3" key="1">
    <citation type="submission" date="2021-03" db="EMBL/GenBank/DDBJ databases">
        <title>novel species isolated from a fishpond in China.</title>
        <authorList>
            <person name="Lu H."/>
            <person name="Cai Z."/>
        </authorList>
    </citation>
    <scope>NUCLEOTIDE SEQUENCE [LARGE SCALE GENOMIC DNA]</scope>
    <source>
        <strain evidence="2 3">YJ13C</strain>
    </source>
</reference>
<comment type="caution">
    <text evidence="2">The sequence shown here is derived from an EMBL/GenBank/DDBJ whole genome shotgun (WGS) entry which is preliminary data.</text>
</comment>
<accession>A0ABS3CJU9</accession>
<dbReference type="InterPro" id="IPR036866">
    <property type="entry name" value="RibonucZ/Hydroxyglut_hydro"/>
</dbReference>